<keyword evidence="2" id="KW-0812">Transmembrane</keyword>
<dbReference type="EMBL" id="AP024702">
    <property type="protein sequence ID" value="BCX46280.1"/>
    <property type="molecule type" value="Genomic_DNA"/>
</dbReference>
<protein>
    <recommendedName>
        <fullName evidence="5">Energy transducer TonB</fullName>
    </recommendedName>
</protein>
<accession>A0ABM7R9V4</accession>
<organism evidence="3 4">
    <name type="scientific">Haloferula helveola</name>
    <dbReference type="NCBI Taxonomy" id="490095"/>
    <lineage>
        <taxon>Bacteria</taxon>
        <taxon>Pseudomonadati</taxon>
        <taxon>Verrucomicrobiota</taxon>
        <taxon>Verrucomicrobiia</taxon>
        <taxon>Verrucomicrobiales</taxon>
        <taxon>Verrucomicrobiaceae</taxon>
        <taxon>Haloferula</taxon>
    </lineage>
</organism>
<feature type="transmembrane region" description="Helical" evidence="2">
    <location>
        <begin position="26"/>
        <end position="47"/>
    </location>
</feature>
<gene>
    <name evidence="3" type="ORF">HAHE_01880</name>
</gene>
<name>A0ABM7R9V4_9BACT</name>
<keyword evidence="2" id="KW-0472">Membrane</keyword>
<evidence type="ECO:0008006" key="5">
    <source>
        <dbReference type="Google" id="ProtNLM"/>
    </source>
</evidence>
<dbReference type="RefSeq" id="WP_338687736.1">
    <property type="nucleotide sequence ID" value="NZ_AP024702.1"/>
</dbReference>
<feature type="region of interest" description="Disordered" evidence="1">
    <location>
        <begin position="85"/>
        <end position="157"/>
    </location>
</feature>
<dbReference type="Proteomes" id="UP001374893">
    <property type="component" value="Chromosome"/>
</dbReference>
<evidence type="ECO:0000313" key="4">
    <source>
        <dbReference type="Proteomes" id="UP001374893"/>
    </source>
</evidence>
<keyword evidence="4" id="KW-1185">Reference proteome</keyword>
<feature type="compositionally biased region" description="Acidic residues" evidence="1">
    <location>
        <begin position="147"/>
        <end position="157"/>
    </location>
</feature>
<proteinExistence type="predicted"/>
<evidence type="ECO:0000313" key="3">
    <source>
        <dbReference type="EMBL" id="BCX46280.1"/>
    </source>
</evidence>
<keyword evidence="2" id="KW-1133">Transmembrane helix</keyword>
<evidence type="ECO:0000256" key="1">
    <source>
        <dbReference type="SAM" id="MobiDB-lite"/>
    </source>
</evidence>
<reference evidence="3 4" key="1">
    <citation type="submission" date="2021-06" db="EMBL/GenBank/DDBJ databases">
        <title>Complete genome of Haloferula helveola possessing various polysaccharide degrading enzymes.</title>
        <authorList>
            <person name="Takami H."/>
            <person name="Huang C."/>
            <person name="Hamasaki K."/>
        </authorList>
    </citation>
    <scope>NUCLEOTIDE SEQUENCE [LARGE SCALE GENOMIC DNA]</scope>
    <source>
        <strain evidence="3 4">CN-1</strain>
    </source>
</reference>
<sequence>MTPSDKKEVTPDELLKGFEGRSMKSIIVFTVIVHVILLAGTSIPFLLKSVSGGATAELTEAERMDKAVREAQAALRDIAGEHGVKAQDLSSRFADGAPKPVSAPGSTDAEGGGAAPVDTPPTEEPDEPKSAIEEEIEKVEPGPELPSVEDEEEDLFK</sequence>
<evidence type="ECO:0000256" key="2">
    <source>
        <dbReference type="SAM" id="Phobius"/>
    </source>
</evidence>